<dbReference type="EMBL" id="UYRU01094986">
    <property type="protein sequence ID" value="VDN39271.1"/>
    <property type="molecule type" value="Genomic_DNA"/>
</dbReference>
<proteinExistence type="predicted"/>
<accession>A0A3P7P909</accession>
<dbReference type="OrthoDB" id="1668162at2759"/>
<evidence type="ECO:0000313" key="1">
    <source>
        <dbReference type="EMBL" id="VDN39271.1"/>
    </source>
</evidence>
<evidence type="ECO:0000313" key="2">
    <source>
        <dbReference type="Proteomes" id="UP000281553"/>
    </source>
</evidence>
<protein>
    <submittedName>
        <fullName evidence="1">Uncharacterized protein</fullName>
    </submittedName>
</protein>
<organism evidence="1 2">
    <name type="scientific">Dibothriocephalus latus</name>
    <name type="common">Fish tapeworm</name>
    <name type="synonym">Diphyllobothrium latum</name>
    <dbReference type="NCBI Taxonomy" id="60516"/>
    <lineage>
        <taxon>Eukaryota</taxon>
        <taxon>Metazoa</taxon>
        <taxon>Spiralia</taxon>
        <taxon>Lophotrochozoa</taxon>
        <taxon>Platyhelminthes</taxon>
        <taxon>Cestoda</taxon>
        <taxon>Eucestoda</taxon>
        <taxon>Diphyllobothriidea</taxon>
        <taxon>Diphyllobothriidae</taxon>
        <taxon>Dibothriocephalus</taxon>
    </lineage>
</organism>
<dbReference type="Proteomes" id="UP000281553">
    <property type="component" value="Unassembled WGS sequence"/>
</dbReference>
<feature type="non-terminal residue" evidence="1">
    <location>
        <position position="111"/>
    </location>
</feature>
<reference evidence="1 2" key="1">
    <citation type="submission" date="2018-11" db="EMBL/GenBank/DDBJ databases">
        <authorList>
            <consortium name="Pathogen Informatics"/>
        </authorList>
    </citation>
    <scope>NUCLEOTIDE SEQUENCE [LARGE SCALE GENOMIC DNA]</scope>
</reference>
<keyword evidence="2" id="KW-1185">Reference proteome</keyword>
<name>A0A3P7P909_DIBLA</name>
<sequence>MTAVCLIVGGHERIVRAFEGIRAELGESHRFESLFYFFRSHERVPAEEYSIDFVGVTMDGVERSGKANTADGRWLLVAMTQFKDPSQYEYLAVAPPEARTLEARVHYLAGF</sequence>
<gene>
    <name evidence="1" type="ORF">DILT_LOCUS17816</name>
</gene>
<dbReference type="AlphaFoldDB" id="A0A3P7P909"/>